<evidence type="ECO:0000313" key="2">
    <source>
        <dbReference type="EMBL" id="SFO94447.1"/>
    </source>
</evidence>
<accession>A0A1I5LB14</accession>
<gene>
    <name evidence="2" type="ORF">SAMN05421810_101478</name>
</gene>
<sequence length="98" mass="10730">MLGRKNPTCQALTRGANGEAALDSLEHERGLELDRTHGGRAVRRRDGGDPQSSELICAATRSMRTPWFGQPPKWCNPMTLCVRLDSTGEPDEPPSVSQ</sequence>
<feature type="region of interest" description="Disordered" evidence="1">
    <location>
        <begin position="27"/>
        <end position="52"/>
    </location>
</feature>
<dbReference type="EMBL" id="FOWW01000001">
    <property type="protein sequence ID" value="SFO94447.1"/>
    <property type="molecule type" value="Genomic_DNA"/>
</dbReference>
<evidence type="ECO:0000256" key="1">
    <source>
        <dbReference type="SAM" id="MobiDB-lite"/>
    </source>
</evidence>
<protein>
    <submittedName>
        <fullName evidence="2">Uncharacterized protein</fullName>
    </submittedName>
</protein>
<keyword evidence="3" id="KW-1185">Reference proteome</keyword>
<reference evidence="3" key="1">
    <citation type="submission" date="2016-10" db="EMBL/GenBank/DDBJ databases">
        <authorList>
            <person name="Varghese N."/>
            <person name="Submissions S."/>
        </authorList>
    </citation>
    <scope>NUCLEOTIDE SEQUENCE [LARGE SCALE GENOMIC DNA]</scope>
    <source>
        <strain evidence="3">CGMCC 4.5579</strain>
    </source>
</reference>
<proteinExistence type="predicted"/>
<name>A0A1I5LB14_9PSEU</name>
<evidence type="ECO:0000313" key="3">
    <source>
        <dbReference type="Proteomes" id="UP000198727"/>
    </source>
</evidence>
<feature type="compositionally biased region" description="Basic and acidic residues" evidence="1">
    <location>
        <begin position="27"/>
        <end position="37"/>
    </location>
</feature>
<organism evidence="2 3">
    <name type="scientific">Amycolatopsis arida</name>
    <dbReference type="NCBI Taxonomy" id="587909"/>
    <lineage>
        <taxon>Bacteria</taxon>
        <taxon>Bacillati</taxon>
        <taxon>Actinomycetota</taxon>
        <taxon>Actinomycetes</taxon>
        <taxon>Pseudonocardiales</taxon>
        <taxon>Pseudonocardiaceae</taxon>
        <taxon>Amycolatopsis</taxon>
    </lineage>
</organism>
<dbReference type="AlphaFoldDB" id="A0A1I5LB14"/>
<dbReference type="Proteomes" id="UP000198727">
    <property type="component" value="Unassembled WGS sequence"/>
</dbReference>
<dbReference type="STRING" id="587909.SAMN05421810_101478"/>